<proteinExistence type="predicted"/>
<name>A0ABM1N0E0_NICVS</name>
<dbReference type="GeneID" id="108565380"/>
<organism evidence="1 2">
    <name type="scientific">Nicrophorus vespilloides</name>
    <name type="common">Boreal carrion beetle</name>
    <dbReference type="NCBI Taxonomy" id="110193"/>
    <lineage>
        <taxon>Eukaryota</taxon>
        <taxon>Metazoa</taxon>
        <taxon>Ecdysozoa</taxon>
        <taxon>Arthropoda</taxon>
        <taxon>Hexapoda</taxon>
        <taxon>Insecta</taxon>
        <taxon>Pterygota</taxon>
        <taxon>Neoptera</taxon>
        <taxon>Endopterygota</taxon>
        <taxon>Coleoptera</taxon>
        <taxon>Polyphaga</taxon>
        <taxon>Staphyliniformia</taxon>
        <taxon>Silphidae</taxon>
        <taxon>Nicrophorinae</taxon>
        <taxon>Nicrophorus</taxon>
    </lineage>
</organism>
<accession>A0ABM1N0E0</accession>
<dbReference type="RefSeq" id="XP_017780290.1">
    <property type="nucleotide sequence ID" value="XM_017924801.1"/>
</dbReference>
<reference evidence="2" key="1">
    <citation type="submission" date="2025-08" db="UniProtKB">
        <authorList>
            <consortium name="RefSeq"/>
        </authorList>
    </citation>
    <scope>IDENTIFICATION</scope>
    <source>
        <tissue evidence="2">Whole Larva</tissue>
    </source>
</reference>
<keyword evidence="1" id="KW-1185">Reference proteome</keyword>
<evidence type="ECO:0000313" key="2">
    <source>
        <dbReference type="RefSeq" id="XP_017780290.1"/>
    </source>
</evidence>
<dbReference type="Proteomes" id="UP000695000">
    <property type="component" value="Unplaced"/>
</dbReference>
<protein>
    <submittedName>
        <fullName evidence="2">Uncharacterized protein LOC108565380</fullName>
    </submittedName>
</protein>
<sequence>MLATDVVVNINTFQLADNSFIPVFFARYPKLPVHQIEIGIFRLGICGIHGKLGTVFCGKLLILLVRRHPSGAERHQRSAAISVPSHKQQASALNLRPYAIIEISAWTERDF</sequence>
<gene>
    <name evidence="2" type="primary">LOC108565380</name>
</gene>
<evidence type="ECO:0000313" key="1">
    <source>
        <dbReference type="Proteomes" id="UP000695000"/>
    </source>
</evidence>